<organism evidence="3 4">
    <name type="scientific">Paracoccus maritimus</name>
    <dbReference type="NCBI Taxonomy" id="2933292"/>
    <lineage>
        <taxon>Bacteria</taxon>
        <taxon>Pseudomonadati</taxon>
        <taxon>Pseudomonadota</taxon>
        <taxon>Alphaproteobacteria</taxon>
        <taxon>Rhodobacterales</taxon>
        <taxon>Paracoccaceae</taxon>
        <taxon>Paracoccus</taxon>
    </lineage>
</organism>
<dbReference type="Pfam" id="PF07578">
    <property type="entry name" value="LAB_N"/>
    <property type="match status" value="1"/>
</dbReference>
<dbReference type="Proteomes" id="UP001320702">
    <property type="component" value="Unassembled WGS sequence"/>
</dbReference>
<keyword evidence="4" id="KW-1185">Reference proteome</keyword>
<sequence length="94" mass="10562">MAKDVADQTIWLGVGFLGQALFSARFIIQWLASERMRQSVIPHAFWWLSLAGGITLLAYALWRGDPVFVFGQSAGLVVYARNLMLIRQHRVADA</sequence>
<proteinExistence type="predicted"/>
<dbReference type="EMBL" id="JANAVZ010000026">
    <property type="protein sequence ID" value="MCT4334908.1"/>
    <property type="molecule type" value="Genomic_DNA"/>
</dbReference>
<keyword evidence="1" id="KW-0472">Membrane</keyword>
<evidence type="ECO:0000256" key="1">
    <source>
        <dbReference type="SAM" id="Phobius"/>
    </source>
</evidence>
<protein>
    <submittedName>
        <fullName evidence="3">Lipid-A-disaccharide synthase N-terminal domain-containing protein</fullName>
    </submittedName>
</protein>
<gene>
    <name evidence="3" type="ORF">MU516_18905</name>
</gene>
<dbReference type="RefSeq" id="WP_260278767.1">
    <property type="nucleotide sequence ID" value="NZ_JANAVZ010000026.1"/>
</dbReference>
<feature type="transmembrane region" description="Helical" evidence="1">
    <location>
        <begin position="44"/>
        <end position="62"/>
    </location>
</feature>
<feature type="domain" description="Lipid A biosynthesis N-terminal" evidence="2">
    <location>
        <begin position="14"/>
        <end position="85"/>
    </location>
</feature>
<dbReference type="InterPro" id="IPR011499">
    <property type="entry name" value="Lipid_A_biosynth_N"/>
</dbReference>
<keyword evidence="1" id="KW-1133">Transmembrane helix</keyword>
<keyword evidence="1" id="KW-0812">Transmembrane</keyword>
<name>A0ABT2KED3_9RHOB</name>
<reference evidence="3 4" key="1">
    <citation type="submission" date="2022-04" db="EMBL/GenBank/DDBJ databases">
        <title>Paracoccus sp. YLB-12 draft genome sequence.</title>
        <authorList>
            <person name="Yu L."/>
        </authorList>
    </citation>
    <scope>NUCLEOTIDE SEQUENCE [LARGE SCALE GENOMIC DNA]</scope>
    <source>
        <strain evidence="3 4">YLB-12</strain>
    </source>
</reference>
<dbReference type="SMART" id="SM01259">
    <property type="entry name" value="LAB_N"/>
    <property type="match status" value="1"/>
</dbReference>
<comment type="caution">
    <text evidence="3">The sequence shown here is derived from an EMBL/GenBank/DDBJ whole genome shotgun (WGS) entry which is preliminary data.</text>
</comment>
<feature type="transmembrane region" description="Helical" evidence="1">
    <location>
        <begin position="12"/>
        <end position="32"/>
    </location>
</feature>
<evidence type="ECO:0000313" key="4">
    <source>
        <dbReference type="Proteomes" id="UP001320702"/>
    </source>
</evidence>
<evidence type="ECO:0000313" key="3">
    <source>
        <dbReference type="EMBL" id="MCT4334908.1"/>
    </source>
</evidence>
<evidence type="ECO:0000259" key="2">
    <source>
        <dbReference type="SMART" id="SM01259"/>
    </source>
</evidence>
<feature type="transmembrane region" description="Helical" evidence="1">
    <location>
        <begin position="68"/>
        <end position="86"/>
    </location>
</feature>
<accession>A0ABT2KED3</accession>